<evidence type="ECO:0000256" key="3">
    <source>
        <dbReference type="ARBA" id="ARBA00022692"/>
    </source>
</evidence>
<evidence type="ECO:0000256" key="1">
    <source>
        <dbReference type="ARBA" id="ARBA00004477"/>
    </source>
</evidence>
<sequence length="184" mass="21698">MSTQSNRVPLTARPKELAMFLYFAMHIPITVLVDVVPLYPAFMTPFIQPLIKLSAFYIENIKDPLVSDRSIVWFNTFLHIEMLIQLPFFFYAAWALYHNKKSFFLWNCVYCAHVITTVVPCLTTLRFGKNSQFPFDVPELQRNMLTGLYMPWCLIPLWMLYESFQRVRSFEHQAVQVKGSKKQQ</sequence>
<dbReference type="EMBL" id="JAAAJA010000243">
    <property type="protein sequence ID" value="KAG0257858.1"/>
    <property type="molecule type" value="Genomic_DNA"/>
</dbReference>
<gene>
    <name evidence="9" type="primary">TMEM97</name>
    <name evidence="9" type="ORF">BG011_003711</name>
</gene>
<feature type="transmembrane region" description="Helical" evidence="7">
    <location>
        <begin position="104"/>
        <end position="125"/>
    </location>
</feature>
<comment type="similarity">
    <text evidence="2">Belongs to the TMEM97/sigma-2 receptor family.</text>
</comment>
<evidence type="ECO:0000256" key="5">
    <source>
        <dbReference type="ARBA" id="ARBA00022989"/>
    </source>
</evidence>
<evidence type="ECO:0000256" key="2">
    <source>
        <dbReference type="ARBA" id="ARBA00009096"/>
    </source>
</evidence>
<evidence type="ECO:0000256" key="6">
    <source>
        <dbReference type="ARBA" id="ARBA00023136"/>
    </source>
</evidence>
<dbReference type="OrthoDB" id="433124at2759"/>
<feature type="transmembrane region" description="Helical" evidence="7">
    <location>
        <begin position="20"/>
        <end position="42"/>
    </location>
</feature>
<dbReference type="PANTHER" id="PTHR31204:SF1">
    <property type="entry name" value="SIGMA INTRACELLULAR RECEPTOR 2"/>
    <property type="match status" value="1"/>
</dbReference>
<dbReference type="PROSITE" id="PS51751">
    <property type="entry name" value="EXPERA"/>
    <property type="match status" value="1"/>
</dbReference>
<keyword evidence="3 7" id="KW-0812">Transmembrane</keyword>
<keyword evidence="5 7" id="KW-1133">Transmembrane helix</keyword>
<keyword evidence="4 7" id="KW-0256">Endoplasmic reticulum</keyword>
<evidence type="ECO:0000313" key="10">
    <source>
        <dbReference type="Proteomes" id="UP000726737"/>
    </source>
</evidence>
<dbReference type="InterPro" id="IPR051987">
    <property type="entry name" value="Sigma-2_receptor-like"/>
</dbReference>
<keyword evidence="10" id="KW-1185">Reference proteome</keyword>
<comment type="subcellular location">
    <subcellularLocation>
        <location evidence="1">Endoplasmic reticulum membrane</location>
        <topology evidence="1">Multi-pass membrane protein</topology>
    </subcellularLocation>
</comment>
<accession>A0A9P6Q3G6</accession>
<organism evidence="9 10">
    <name type="scientific">Mortierella polycephala</name>
    <dbReference type="NCBI Taxonomy" id="41804"/>
    <lineage>
        <taxon>Eukaryota</taxon>
        <taxon>Fungi</taxon>
        <taxon>Fungi incertae sedis</taxon>
        <taxon>Mucoromycota</taxon>
        <taxon>Mortierellomycotina</taxon>
        <taxon>Mortierellomycetes</taxon>
        <taxon>Mortierellales</taxon>
        <taxon>Mortierellaceae</taxon>
        <taxon>Mortierella</taxon>
    </lineage>
</organism>
<evidence type="ECO:0000256" key="7">
    <source>
        <dbReference type="PIRNR" id="PIRNR031032"/>
    </source>
</evidence>
<evidence type="ECO:0000313" key="9">
    <source>
        <dbReference type="EMBL" id="KAG0257858.1"/>
    </source>
</evidence>
<feature type="transmembrane region" description="Helical" evidence="7">
    <location>
        <begin position="72"/>
        <end position="97"/>
    </location>
</feature>
<evidence type="ECO:0000256" key="4">
    <source>
        <dbReference type="ARBA" id="ARBA00022824"/>
    </source>
</evidence>
<dbReference type="PIRSF" id="PIRSF031032">
    <property type="entry name" value="TMP_97_prd"/>
    <property type="match status" value="1"/>
</dbReference>
<dbReference type="InterPro" id="IPR033118">
    <property type="entry name" value="EXPERA"/>
</dbReference>
<dbReference type="AlphaFoldDB" id="A0A9P6Q3G6"/>
<proteinExistence type="inferred from homology"/>
<protein>
    <recommendedName>
        <fullName evidence="7">Efficient mitochondria targeting-associated protein 19</fullName>
    </recommendedName>
</protein>
<dbReference type="Proteomes" id="UP000726737">
    <property type="component" value="Unassembled WGS sequence"/>
</dbReference>
<dbReference type="PANTHER" id="PTHR31204">
    <property type="entry name" value="SIGMA INTRACELLULAR RECEPTOR 2"/>
    <property type="match status" value="1"/>
</dbReference>
<reference evidence="9" key="1">
    <citation type="journal article" date="2020" name="Fungal Divers.">
        <title>Resolving the Mortierellaceae phylogeny through synthesis of multi-gene phylogenetics and phylogenomics.</title>
        <authorList>
            <person name="Vandepol N."/>
            <person name="Liber J."/>
            <person name="Desiro A."/>
            <person name="Na H."/>
            <person name="Kennedy M."/>
            <person name="Barry K."/>
            <person name="Grigoriev I.V."/>
            <person name="Miller A.N."/>
            <person name="O'Donnell K."/>
            <person name="Stajich J.E."/>
            <person name="Bonito G."/>
        </authorList>
    </citation>
    <scope>NUCLEOTIDE SEQUENCE</scope>
    <source>
        <strain evidence="9">KOD948</strain>
    </source>
</reference>
<feature type="transmembrane region" description="Helical" evidence="7">
    <location>
        <begin position="145"/>
        <end position="161"/>
    </location>
</feature>
<dbReference type="InterPro" id="IPR016964">
    <property type="entry name" value="Sigma2_recept"/>
</dbReference>
<name>A0A9P6Q3G6_9FUNG</name>
<dbReference type="Pfam" id="PF05241">
    <property type="entry name" value="EBP"/>
    <property type="match status" value="1"/>
</dbReference>
<feature type="domain" description="EXPERA" evidence="8">
    <location>
        <begin position="15"/>
        <end position="160"/>
    </location>
</feature>
<keyword evidence="6 7" id="KW-0472">Membrane</keyword>
<dbReference type="GO" id="GO:0005789">
    <property type="term" value="C:endoplasmic reticulum membrane"/>
    <property type="evidence" value="ECO:0007669"/>
    <property type="project" value="UniProtKB-SubCell"/>
</dbReference>
<evidence type="ECO:0000259" key="8">
    <source>
        <dbReference type="PROSITE" id="PS51751"/>
    </source>
</evidence>
<comment type="caution">
    <text evidence="9">The sequence shown here is derived from an EMBL/GenBank/DDBJ whole genome shotgun (WGS) entry which is preliminary data.</text>
</comment>